<protein>
    <recommendedName>
        <fullName evidence="2">DUF6535 domain-containing protein</fullName>
    </recommendedName>
</protein>
<dbReference type="Pfam" id="PF20153">
    <property type="entry name" value="DUF6535"/>
    <property type="match status" value="1"/>
</dbReference>
<dbReference type="AlphaFoldDB" id="A0A4S4KVY2"/>
<dbReference type="EMBL" id="SGPJ01000030">
    <property type="protein sequence ID" value="THH01170.1"/>
    <property type="molecule type" value="Genomic_DNA"/>
</dbReference>
<proteinExistence type="predicted"/>
<feature type="transmembrane region" description="Helical" evidence="1">
    <location>
        <begin position="187"/>
        <end position="211"/>
    </location>
</feature>
<keyword evidence="1" id="KW-0812">Transmembrane</keyword>
<name>A0A4S4KVY2_9APHY</name>
<keyword evidence="1" id="KW-0472">Membrane</keyword>
<sequence length="754" mass="85558">MFLKKMNAEEKAEILSKIEGLDETSASGLKDWAAIRVYLKKHDDEMINDHEDDINTMLVFAGLFSAVVTAFIIESYKWLEQDNSQINTQLLAQISSQLAGAPPNHTLISSAHSSSSSFHASISSIWINVLWGVSLLFSLTAALLGIIIKQWLREYLLWDSVLSHSREAVLLRHIRFDAWERWKVPEIISAIPAMLEFALVLFLCGAVILLWTLNLAVAVIVTIFGSVFFVLACAVNILPIFFHRCPYKSAVGWTCVSVWNLLSRWSHAAQRRLRSFRKRAHRATHSESRPDIHRRTSSWRQRDLQRHRQWGMDIKWDPQQKMDHEMRLEIVELVILYHALSWQEISVLSCGHHEAYAGSLFYGTYTLCTKFDMRHGELWQGRDPELPALRVIGDVLLNVAKMAIEDLFPENPNPTLPTKIEMRGFIEMLCFLVHIFPWSSPTWQDNFVEILSKFYDNFAYGETPGPWNCNNSGELVPRYPGFRTMMFQLLARVRTVDLTSTGQLQIVHALEPALPSYHMEIAIQIFRNNSDYRRSEDRHLFVVLADSAICNSMQEDKGENKEALRNLLLCMDDATQLSLERRVSNCGYYGHLPWIETLLSLAQHPHPSWNGLISASLIDHLEEGVQKSLITGTGERVTERVSLLKDLVAARTIQGIQQRQPSTEGSSASDPHAWPGGIVADEKYFNEQSVHHDKLASSSSLGSSGSPYIMPPTPFSLVQGGDHDIELGELPYTFPVPETDATFVSHSRASTWPN</sequence>
<evidence type="ECO:0000313" key="3">
    <source>
        <dbReference type="EMBL" id="THH01170.1"/>
    </source>
</evidence>
<keyword evidence="1" id="KW-1133">Transmembrane helix</keyword>
<gene>
    <name evidence="3" type="ORF">EW026_g1481</name>
</gene>
<accession>A0A4S4KVY2</accession>
<feature type="transmembrane region" description="Helical" evidence="1">
    <location>
        <begin position="125"/>
        <end position="148"/>
    </location>
</feature>
<evidence type="ECO:0000256" key="1">
    <source>
        <dbReference type="SAM" id="Phobius"/>
    </source>
</evidence>
<keyword evidence="4" id="KW-1185">Reference proteome</keyword>
<dbReference type="InterPro" id="IPR045338">
    <property type="entry name" value="DUF6535"/>
</dbReference>
<organism evidence="3 4">
    <name type="scientific">Hermanssonia centrifuga</name>
    <dbReference type="NCBI Taxonomy" id="98765"/>
    <lineage>
        <taxon>Eukaryota</taxon>
        <taxon>Fungi</taxon>
        <taxon>Dikarya</taxon>
        <taxon>Basidiomycota</taxon>
        <taxon>Agaricomycotina</taxon>
        <taxon>Agaricomycetes</taxon>
        <taxon>Polyporales</taxon>
        <taxon>Meruliaceae</taxon>
        <taxon>Hermanssonia</taxon>
    </lineage>
</organism>
<evidence type="ECO:0000313" key="4">
    <source>
        <dbReference type="Proteomes" id="UP000309038"/>
    </source>
</evidence>
<evidence type="ECO:0000259" key="2">
    <source>
        <dbReference type="Pfam" id="PF20153"/>
    </source>
</evidence>
<dbReference type="Proteomes" id="UP000309038">
    <property type="component" value="Unassembled WGS sequence"/>
</dbReference>
<feature type="transmembrane region" description="Helical" evidence="1">
    <location>
        <begin position="54"/>
        <end position="73"/>
    </location>
</feature>
<reference evidence="3 4" key="1">
    <citation type="submission" date="2019-02" db="EMBL/GenBank/DDBJ databases">
        <title>Genome sequencing of the rare red list fungi Phlebia centrifuga.</title>
        <authorList>
            <person name="Buettner E."/>
            <person name="Kellner H."/>
        </authorList>
    </citation>
    <scope>NUCLEOTIDE SEQUENCE [LARGE SCALE GENOMIC DNA]</scope>
    <source>
        <strain evidence="3 4">DSM 108282</strain>
    </source>
</reference>
<feature type="domain" description="DUF6535" evidence="2">
    <location>
        <begin position="32"/>
        <end position="212"/>
    </location>
</feature>
<comment type="caution">
    <text evidence="3">The sequence shown here is derived from an EMBL/GenBank/DDBJ whole genome shotgun (WGS) entry which is preliminary data.</text>
</comment>
<feature type="transmembrane region" description="Helical" evidence="1">
    <location>
        <begin position="217"/>
        <end position="242"/>
    </location>
</feature>